<feature type="compositionally biased region" description="Basic and acidic residues" evidence="5">
    <location>
        <begin position="65"/>
        <end position="87"/>
    </location>
</feature>
<dbReference type="SUPFAM" id="SSF52540">
    <property type="entry name" value="P-loop containing nucleoside triphosphate hydrolases"/>
    <property type="match status" value="1"/>
</dbReference>
<dbReference type="SUPFAM" id="SSF51045">
    <property type="entry name" value="WW domain"/>
    <property type="match status" value="1"/>
</dbReference>
<dbReference type="InterPro" id="IPR036020">
    <property type="entry name" value="WW_dom_sf"/>
</dbReference>
<dbReference type="InterPro" id="IPR019821">
    <property type="entry name" value="Kinesin_motor_CS"/>
</dbReference>
<dbReference type="Proteomes" id="UP001530293">
    <property type="component" value="Unassembled WGS sequence"/>
</dbReference>
<dbReference type="Pfam" id="PF00397">
    <property type="entry name" value="WW"/>
    <property type="match status" value="1"/>
</dbReference>
<feature type="compositionally biased region" description="Basic residues" evidence="5">
    <location>
        <begin position="22"/>
        <end position="36"/>
    </location>
</feature>
<sequence length="1365" mass="152090">MPKKSSFTSALASIGRVSKLNRLLRKRKERRHRHQHRRDDADADADDDSSSSWGAYSEEVSYSDMSERTPSRFEEEDSRLDRKDSRGSQKGKSRRSQRSTGGSMHHERNNNRGRRQEFYSPNSLGDSTPQRHRRNVINDDATRIDLLMRILPLYGRGDSKSDSFVVDTIERLPSHALEMKDVDGNTMLLLACQTGAYDLLPILLGKGCSVNARNNAGTTCLHYACSMETFAPDVAMALLRHGAFAEVAELQFLCTPLHWAAYSGHIELCAELCRSGALPTTVDRNGFDSIHYAKQNCHLACAQLLLSYTQPRDVTSPNKSADWVRYVDDSTGAVFFHNIETGTSVWGDPRTEDQGADDEIPEQVEPIGATVDPKVELSEATADVVENVFQSPESQKPNPTKKGIPSDNELNISRRTLLRETPGKLLRADTLPNVSLATKNVKENSIPPFLGAVKTLRSPVIPMSPGGFSAKSLANSQLAEEKTSSPQQQMESRFMHRLQDLENKVRHQNIELSHKADGDLTHAKENSAQMMSTIAKLQSEVSAKDLEIISLGMKLAAEEKRSLLGTHANVGDGNVHEDFTEEHAELLAAKERQTMEYENKDREILSLRQQIAKFELGKLSELHSTDARVESPEFGGDIANHAQKLADAHNEIKLLKDQLDEAKKSIGVANGRELADARNEINLLKGQIDEAKKSISVANGRYEQARCQIEIAEQAARIEKESRMSTESLLEQSKSREKGGSTLTESLHEEKRMAEETIRQLKGQLRVIEDNITAERSNHRQELERLGSKCSNEQSRAAQLTKELEKASAVHRTTIAELNSQHGVQLGELNEKLNETKSKFEVATAKLNELEEESELQRALNTKLKASHESEVGQLRDELDGTKSELVGVNAKLKEATIAKMELMVAKHDSDVAMENAIEKARLAESKLQKMTEFISRTEELKMSNDKLQISLQDQTEKRKMLHNTLEDLKGRIRVYVRVRPLSETEIKSNYRTVLIKEDERTCVMEEDVATASDARDWEFDKIFCGGDVDGNTQDAVFKDTSLLITSAIDGFNVCIFAYGQTGSGKTFTMIGSDNDKGIAPRVAQDLFLKLRERETIHRIEVSASILELYSDKLRDLLVPGNEEFHDDLKIRLAEHTSSGLVEVEGAKSERAASAKELLDIFDRGAKGRASSSTKMNSVSSRSHMIMTIVLTFRNKRTNDVMHGKLTLVDLAGSERVSKSGATGQQLKEAQSINKSLSALGDVIGALTSKGHQHIPYRNNPLTMLMSDSIGGNAKTLMFVCCSPADYNRRESSDSLDFAKRCRNVTNNAQSSNASAHNAHQIRALRAELLKLKEKEKVNESTKRSAGVKSPERDRNFLPKLQQTK</sequence>
<dbReference type="PROSITE" id="PS50297">
    <property type="entry name" value="ANK_REP_REGION"/>
    <property type="match status" value="1"/>
</dbReference>
<evidence type="ECO:0000259" key="7">
    <source>
        <dbReference type="PROSITE" id="PS50067"/>
    </source>
</evidence>
<evidence type="ECO:0000256" key="3">
    <source>
        <dbReference type="PROSITE-ProRule" id="PRU00023"/>
    </source>
</evidence>
<feature type="compositionally biased region" description="Basic and acidic residues" evidence="5">
    <location>
        <begin position="1333"/>
        <end position="1343"/>
    </location>
</feature>
<feature type="repeat" description="ANK" evidence="3">
    <location>
        <begin position="183"/>
        <end position="215"/>
    </location>
</feature>
<feature type="region of interest" description="Disordered" evidence="5">
    <location>
        <begin position="720"/>
        <end position="752"/>
    </location>
</feature>
<feature type="region of interest" description="Disordered" evidence="5">
    <location>
        <begin position="1"/>
        <end position="134"/>
    </location>
</feature>
<dbReference type="SMART" id="SM00248">
    <property type="entry name" value="ANK"/>
    <property type="match status" value="4"/>
</dbReference>
<feature type="compositionally biased region" description="Polar residues" evidence="5">
    <location>
        <begin position="119"/>
        <end position="128"/>
    </location>
</feature>
<feature type="region of interest" description="Disordered" evidence="5">
    <location>
        <begin position="389"/>
        <end position="411"/>
    </location>
</feature>
<dbReference type="InterPro" id="IPR001202">
    <property type="entry name" value="WW_dom"/>
</dbReference>
<keyword evidence="1 4" id="KW-0547">Nucleotide-binding</keyword>
<dbReference type="Gene3D" id="3.40.850.10">
    <property type="entry name" value="Kinesin motor domain"/>
    <property type="match status" value="1"/>
</dbReference>
<evidence type="ECO:0000256" key="4">
    <source>
        <dbReference type="PROSITE-ProRule" id="PRU00283"/>
    </source>
</evidence>
<dbReference type="CDD" id="cd00201">
    <property type="entry name" value="WW"/>
    <property type="match status" value="1"/>
</dbReference>
<feature type="binding site" evidence="4">
    <location>
        <begin position="1060"/>
        <end position="1067"/>
    </location>
    <ligand>
        <name>ATP</name>
        <dbReference type="ChEBI" id="CHEBI:30616"/>
    </ligand>
</feature>
<dbReference type="EMBL" id="JALLBG020000312">
    <property type="protein sequence ID" value="KAL3756223.1"/>
    <property type="molecule type" value="Genomic_DNA"/>
</dbReference>
<dbReference type="Gene3D" id="1.25.40.20">
    <property type="entry name" value="Ankyrin repeat-containing domain"/>
    <property type="match status" value="1"/>
</dbReference>
<dbReference type="PRINTS" id="PR00380">
    <property type="entry name" value="KINESINHEAVY"/>
</dbReference>
<dbReference type="SMART" id="SM00129">
    <property type="entry name" value="KISc"/>
    <property type="match status" value="1"/>
</dbReference>
<dbReference type="PROSITE" id="PS00411">
    <property type="entry name" value="KINESIN_MOTOR_1"/>
    <property type="match status" value="1"/>
</dbReference>
<evidence type="ECO:0000256" key="5">
    <source>
        <dbReference type="SAM" id="MobiDB-lite"/>
    </source>
</evidence>
<keyword evidence="4" id="KW-0505">Motor protein</keyword>
<evidence type="ECO:0000259" key="6">
    <source>
        <dbReference type="PROSITE" id="PS50020"/>
    </source>
</evidence>
<keyword evidence="2 4" id="KW-0067">ATP-binding</keyword>
<dbReference type="InterPro" id="IPR027640">
    <property type="entry name" value="Kinesin-like_fam"/>
</dbReference>
<dbReference type="InterPro" id="IPR036961">
    <property type="entry name" value="Kinesin_motor_dom_sf"/>
</dbReference>
<feature type="domain" description="WW" evidence="6">
    <location>
        <begin position="317"/>
        <end position="351"/>
    </location>
</feature>
<feature type="region of interest" description="Disordered" evidence="5">
    <location>
        <begin position="1333"/>
        <end position="1365"/>
    </location>
</feature>
<dbReference type="InterPro" id="IPR001752">
    <property type="entry name" value="Kinesin_motor_dom"/>
</dbReference>
<accession>A0ABD3LXN3</accession>
<feature type="repeat" description="ANK" evidence="3">
    <location>
        <begin position="255"/>
        <end position="284"/>
    </location>
</feature>
<feature type="compositionally biased region" description="Basic and acidic residues" evidence="5">
    <location>
        <begin position="104"/>
        <end position="117"/>
    </location>
</feature>
<proteinExistence type="inferred from homology"/>
<dbReference type="GO" id="GO:0005524">
    <property type="term" value="F:ATP binding"/>
    <property type="evidence" value="ECO:0007669"/>
    <property type="project" value="UniProtKB-UniRule"/>
</dbReference>
<dbReference type="InterPro" id="IPR027417">
    <property type="entry name" value="P-loop_NTPase"/>
</dbReference>
<feature type="domain" description="Kinesin motor" evidence="7">
    <location>
        <begin position="972"/>
        <end position="1305"/>
    </location>
</feature>
<dbReference type="PROSITE" id="PS50088">
    <property type="entry name" value="ANK_REPEAT"/>
    <property type="match status" value="2"/>
</dbReference>
<protein>
    <recommendedName>
        <fullName evidence="10">Kinesin-like protein</fullName>
    </recommendedName>
</protein>
<dbReference type="Gene3D" id="2.20.70.10">
    <property type="match status" value="1"/>
</dbReference>
<keyword evidence="3" id="KW-0040">ANK repeat</keyword>
<reference evidence="8 9" key="1">
    <citation type="submission" date="2024-10" db="EMBL/GenBank/DDBJ databases">
        <title>Updated reference genomes for cyclostephanoid diatoms.</title>
        <authorList>
            <person name="Roberts W.R."/>
            <person name="Alverson A.J."/>
        </authorList>
    </citation>
    <scope>NUCLEOTIDE SEQUENCE [LARGE SCALE GENOMIC DNA]</scope>
    <source>
        <strain evidence="8 9">AJA232-27</strain>
    </source>
</reference>
<dbReference type="PANTHER" id="PTHR47972:SF16">
    <property type="entry name" value="KINESIN-LIKE PROTEIN"/>
    <property type="match status" value="1"/>
</dbReference>
<evidence type="ECO:0000256" key="1">
    <source>
        <dbReference type="ARBA" id="ARBA00022741"/>
    </source>
</evidence>
<gene>
    <name evidence="8" type="ORF">ACHAWU_007174</name>
</gene>
<dbReference type="InterPro" id="IPR002110">
    <property type="entry name" value="Ankyrin_rpt"/>
</dbReference>
<dbReference type="PANTHER" id="PTHR47972">
    <property type="entry name" value="KINESIN-LIKE PROTEIN KLP-3"/>
    <property type="match status" value="1"/>
</dbReference>
<organism evidence="8 9">
    <name type="scientific">Discostella pseudostelligera</name>
    <dbReference type="NCBI Taxonomy" id="259834"/>
    <lineage>
        <taxon>Eukaryota</taxon>
        <taxon>Sar</taxon>
        <taxon>Stramenopiles</taxon>
        <taxon>Ochrophyta</taxon>
        <taxon>Bacillariophyta</taxon>
        <taxon>Coscinodiscophyceae</taxon>
        <taxon>Thalassiosirophycidae</taxon>
        <taxon>Stephanodiscales</taxon>
        <taxon>Stephanodiscaceae</taxon>
        <taxon>Discostella</taxon>
    </lineage>
</organism>
<evidence type="ECO:0000313" key="9">
    <source>
        <dbReference type="Proteomes" id="UP001530293"/>
    </source>
</evidence>
<dbReference type="FunFam" id="3.40.850.10:FF:000113">
    <property type="entry name" value="Kinesin-like protein"/>
    <property type="match status" value="1"/>
</dbReference>
<dbReference type="Pfam" id="PF12796">
    <property type="entry name" value="Ank_2"/>
    <property type="match status" value="2"/>
</dbReference>
<evidence type="ECO:0008006" key="10">
    <source>
        <dbReference type="Google" id="ProtNLM"/>
    </source>
</evidence>
<dbReference type="PROSITE" id="PS50020">
    <property type="entry name" value="WW_DOMAIN_2"/>
    <property type="match status" value="1"/>
</dbReference>
<dbReference type="InterPro" id="IPR036770">
    <property type="entry name" value="Ankyrin_rpt-contain_sf"/>
</dbReference>
<comment type="similarity">
    <text evidence="4">Belongs to the TRAFAC class myosin-kinesin ATPase superfamily. Kinesin family.</text>
</comment>
<name>A0ABD3LXN3_9STRA</name>
<dbReference type="Pfam" id="PF00225">
    <property type="entry name" value="Kinesin"/>
    <property type="match status" value="1"/>
</dbReference>
<dbReference type="GO" id="GO:0003774">
    <property type="term" value="F:cytoskeletal motor activity"/>
    <property type="evidence" value="ECO:0007669"/>
    <property type="project" value="UniProtKB-UniRule"/>
</dbReference>
<evidence type="ECO:0000313" key="8">
    <source>
        <dbReference type="EMBL" id="KAL3756223.1"/>
    </source>
</evidence>
<dbReference type="SUPFAM" id="SSF48403">
    <property type="entry name" value="Ankyrin repeat"/>
    <property type="match status" value="1"/>
</dbReference>
<evidence type="ECO:0000256" key="2">
    <source>
        <dbReference type="ARBA" id="ARBA00022840"/>
    </source>
</evidence>
<comment type="caution">
    <text evidence="8">The sequence shown here is derived from an EMBL/GenBank/DDBJ whole genome shotgun (WGS) entry which is preliminary data.</text>
</comment>
<feature type="compositionally biased region" description="Polar residues" evidence="5">
    <location>
        <begin position="389"/>
        <end position="398"/>
    </location>
</feature>
<feature type="compositionally biased region" description="Polar residues" evidence="5">
    <location>
        <begin position="1"/>
        <end position="11"/>
    </location>
</feature>
<keyword evidence="9" id="KW-1185">Reference proteome</keyword>
<dbReference type="PROSITE" id="PS50067">
    <property type="entry name" value="KINESIN_MOTOR_2"/>
    <property type="match status" value="1"/>
</dbReference>